<dbReference type="PROSITE" id="PS00062">
    <property type="entry name" value="ALDOKETO_REDUCTASE_2"/>
    <property type="match status" value="1"/>
</dbReference>
<evidence type="ECO:0000256" key="2">
    <source>
        <dbReference type="ARBA" id="ARBA00022857"/>
    </source>
</evidence>
<evidence type="ECO:0000313" key="6">
    <source>
        <dbReference type="Proteomes" id="UP000077428"/>
    </source>
</evidence>
<dbReference type="STRING" id="66851.MBORA_12560"/>
<dbReference type="PANTHER" id="PTHR43827">
    <property type="entry name" value="2,5-DIKETO-D-GLUCONIC ACID REDUCTASE"/>
    <property type="match status" value="1"/>
</dbReference>
<reference evidence="6" key="1">
    <citation type="journal article" date="2016" name="Genome Announc.">
        <title>Draft Genome Sequences of Methanobrevibacter curvatus DSM11111, Methanobrevibacter cuticularis DSM11139, Methanobrevibacter filiformis DSM11501, and Methanobrevibacter oralis DSM7256.</title>
        <authorList>
            <person name="Poehlein A."/>
            <person name="Seedorf H."/>
        </authorList>
    </citation>
    <scope>NUCLEOTIDE SEQUENCE [LARGE SCALE GENOMIC DNA]</scope>
    <source>
        <strain evidence="6">DSM 7256 / JCM 30027 / ZR</strain>
    </source>
</reference>
<accession>A0A166AQD7</accession>
<feature type="domain" description="NADP-dependent oxidoreductase" evidence="4">
    <location>
        <begin position="22"/>
        <end position="256"/>
    </location>
</feature>
<dbReference type="EMBL" id="LWMU01000071">
    <property type="protein sequence ID" value="KZX12341.1"/>
    <property type="molecule type" value="Genomic_DNA"/>
</dbReference>
<name>A0A166AQD7_METOA</name>
<comment type="caution">
    <text evidence="5">The sequence shown here is derived from an EMBL/GenBank/DDBJ whole genome shotgun (WGS) entry which is preliminary data.</text>
</comment>
<dbReference type="InterPro" id="IPR036812">
    <property type="entry name" value="NAD(P)_OxRdtase_dom_sf"/>
</dbReference>
<dbReference type="OrthoDB" id="275427at2157"/>
<dbReference type="EC" id="1.-.-.-" evidence="5"/>
<evidence type="ECO:0000256" key="1">
    <source>
        <dbReference type="ARBA" id="ARBA00007905"/>
    </source>
</evidence>
<dbReference type="Proteomes" id="UP000077428">
    <property type="component" value="Unassembled WGS sequence"/>
</dbReference>
<dbReference type="PATRIC" id="fig|66851.6.peg.1365"/>
<keyword evidence="2" id="KW-0521">NADP</keyword>
<dbReference type="InterPro" id="IPR020471">
    <property type="entry name" value="AKR"/>
</dbReference>
<dbReference type="InterPro" id="IPR018170">
    <property type="entry name" value="Aldo/ket_reductase_CS"/>
</dbReference>
<keyword evidence="3 5" id="KW-0560">Oxidoreductase</keyword>
<dbReference type="Gene3D" id="3.20.20.100">
    <property type="entry name" value="NADP-dependent oxidoreductase domain"/>
    <property type="match status" value="1"/>
</dbReference>
<organism evidence="5 6">
    <name type="scientific">Methanobrevibacter oralis</name>
    <dbReference type="NCBI Taxonomy" id="66851"/>
    <lineage>
        <taxon>Archaea</taxon>
        <taxon>Methanobacteriati</taxon>
        <taxon>Methanobacteriota</taxon>
        <taxon>Methanomada group</taxon>
        <taxon>Methanobacteria</taxon>
        <taxon>Methanobacteriales</taxon>
        <taxon>Methanobacteriaceae</taxon>
        <taxon>Methanobrevibacter</taxon>
    </lineage>
</organism>
<dbReference type="PROSITE" id="PS00798">
    <property type="entry name" value="ALDOKETO_REDUCTASE_1"/>
    <property type="match status" value="1"/>
</dbReference>
<protein>
    <submittedName>
        <fullName evidence="5">Oxidoreductase</fullName>
        <ecNumber evidence="5">1.-.-.-</ecNumber>
    </submittedName>
</protein>
<proteinExistence type="inferred from homology"/>
<gene>
    <name evidence="5" type="ORF">MBORA_12560</name>
</gene>
<dbReference type="PIRSF" id="PIRSF000097">
    <property type="entry name" value="AKR"/>
    <property type="match status" value="1"/>
</dbReference>
<dbReference type="Pfam" id="PF00248">
    <property type="entry name" value="Aldo_ket_red"/>
    <property type="match status" value="1"/>
</dbReference>
<evidence type="ECO:0000313" key="5">
    <source>
        <dbReference type="EMBL" id="KZX12341.1"/>
    </source>
</evidence>
<dbReference type="RefSeq" id="WP_042692261.1">
    <property type="nucleotide sequence ID" value="NZ_CABMAB010000006.1"/>
</dbReference>
<dbReference type="CDD" id="cd19133">
    <property type="entry name" value="AKR_AKR5F1"/>
    <property type="match status" value="1"/>
</dbReference>
<comment type="similarity">
    <text evidence="1">Belongs to the aldo/keto reductase family.</text>
</comment>
<dbReference type="AlphaFoldDB" id="A0A166AQD7"/>
<dbReference type="PANTHER" id="PTHR43827:SF3">
    <property type="entry name" value="NADP-DEPENDENT OXIDOREDUCTASE DOMAIN-CONTAINING PROTEIN"/>
    <property type="match status" value="1"/>
</dbReference>
<evidence type="ECO:0000259" key="4">
    <source>
        <dbReference type="Pfam" id="PF00248"/>
    </source>
</evidence>
<dbReference type="GO" id="GO:0016616">
    <property type="term" value="F:oxidoreductase activity, acting on the CH-OH group of donors, NAD or NADP as acceptor"/>
    <property type="evidence" value="ECO:0007669"/>
    <property type="project" value="UniProtKB-ARBA"/>
</dbReference>
<dbReference type="FunFam" id="3.20.20.100:FF:000015">
    <property type="entry name" value="Oxidoreductase, aldo/keto reductase family"/>
    <property type="match status" value="1"/>
</dbReference>
<sequence>MEYVTLSNDVKIPQLGFGVFLIPKDQTKEVVLNAIDVGYRHFDTAQAYYNEEAVGEAIEESGIPREEFFITTKVWVSSYGYEETKKAFEESLSKLRTDYIDLYLIHQNVGDTYATWRAMEDLYKEGKIRAIGVCNYNQNRFTDLALHSEITPMINQIEVNPFYQQENTEEFHAKFATKVEAWGPLAEGKDNIFQNPILSSIGEKYNKTVAQVILRWITQRGIITFPKSVKKERMEENFNIFDFKLSDEDMEEIKKLETNVPIADINTAEFVEFITNY</sequence>
<keyword evidence="6" id="KW-1185">Reference proteome</keyword>
<dbReference type="SUPFAM" id="SSF51430">
    <property type="entry name" value="NAD(P)-linked oxidoreductase"/>
    <property type="match status" value="1"/>
</dbReference>
<evidence type="ECO:0000256" key="3">
    <source>
        <dbReference type="ARBA" id="ARBA00023002"/>
    </source>
</evidence>
<dbReference type="InterPro" id="IPR023210">
    <property type="entry name" value="NADP_OxRdtase_dom"/>
</dbReference>
<dbReference type="PRINTS" id="PR00069">
    <property type="entry name" value="ALDKETRDTASE"/>
</dbReference>